<dbReference type="CDD" id="cd00338">
    <property type="entry name" value="Ser_Recombinase"/>
    <property type="match status" value="1"/>
</dbReference>
<dbReference type="PANTHER" id="PTHR30461">
    <property type="entry name" value="DNA-INVERTASE FROM LAMBDOID PROPHAGE"/>
    <property type="match status" value="1"/>
</dbReference>
<dbReference type="GO" id="GO:0000150">
    <property type="term" value="F:DNA strand exchange activity"/>
    <property type="evidence" value="ECO:0007669"/>
    <property type="project" value="InterPro"/>
</dbReference>
<name>A0A6N3I213_9FIRM</name>
<accession>A0A6N3I213</accession>
<proteinExistence type="predicted"/>
<evidence type="ECO:0000313" key="4">
    <source>
        <dbReference type="EMBL" id="VYU83297.1"/>
    </source>
</evidence>
<evidence type="ECO:0000259" key="3">
    <source>
        <dbReference type="SMART" id="SM00857"/>
    </source>
</evidence>
<dbReference type="Pfam" id="PF00239">
    <property type="entry name" value="Resolvase"/>
    <property type="match status" value="1"/>
</dbReference>
<evidence type="ECO:0000256" key="2">
    <source>
        <dbReference type="ARBA" id="ARBA00023172"/>
    </source>
</evidence>
<organism evidence="4">
    <name type="scientific">Hungatella hathewayi</name>
    <dbReference type="NCBI Taxonomy" id="154046"/>
    <lineage>
        <taxon>Bacteria</taxon>
        <taxon>Bacillati</taxon>
        <taxon>Bacillota</taxon>
        <taxon>Clostridia</taxon>
        <taxon>Lachnospirales</taxon>
        <taxon>Lachnospiraceae</taxon>
        <taxon>Hungatella</taxon>
    </lineage>
</organism>
<keyword evidence="1" id="KW-0238">DNA-binding</keyword>
<dbReference type="RefSeq" id="WP_320952284.1">
    <property type="nucleotide sequence ID" value="NZ_CACRUH010000090.1"/>
</dbReference>
<sequence length="131" mass="14731">MQEKKKAWVYTRIDAPEDATGSLKHQDQKLTEYAEHMGWEIVGHSQDLGPSWDMDRAGLSAATDAIIEGQVGILVISNPSRISRDERDAMAYAETLKQFGVETYSPEWGRIEALSAPVKEERNQKQGQELL</sequence>
<dbReference type="EMBL" id="CACRUH010000090">
    <property type="protein sequence ID" value="VYU83297.1"/>
    <property type="molecule type" value="Genomic_DNA"/>
</dbReference>
<dbReference type="InterPro" id="IPR036162">
    <property type="entry name" value="Resolvase-like_N_sf"/>
</dbReference>
<dbReference type="InterPro" id="IPR050639">
    <property type="entry name" value="SSR_resolvase"/>
</dbReference>
<dbReference type="Gene3D" id="3.40.50.1390">
    <property type="entry name" value="Resolvase, N-terminal catalytic domain"/>
    <property type="match status" value="1"/>
</dbReference>
<protein>
    <recommendedName>
        <fullName evidence="3">Resolvase/invertase-type recombinase catalytic domain-containing protein</fullName>
    </recommendedName>
</protein>
<reference evidence="4" key="1">
    <citation type="submission" date="2019-11" db="EMBL/GenBank/DDBJ databases">
        <authorList>
            <person name="Feng L."/>
        </authorList>
    </citation>
    <scope>NUCLEOTIDE SEQUENCE</scope>
    <source>
        <strain evidence="4">ChathewayiLFYP18</strain>
    </source>
</reference>
<feature type="domain" description="Resolvase/invertase-type recombinase catalytic" evidence="3">
    <location>
        <begin position="7"/>
        <end position="129"/>
    </location>
</feature>
<dbReference type="SUPFAM" id="SSF53041">
    <property type="entry name" value="Resolvase-like"/>
    <property type="match status" value="1"/>
</dbReference>
<keyword evidence="2" id="KW-0233">DNA recombination</keyword>
<dbReference type="PANTHER" id="PTHR30461:SF2">
    <property type="entry name" value="SERINE RECOMBINASE PINE-RELATED"/>
    <property type="match status" value="1"/>
</dbReference>
<evidence type="ECO:0000256" key="1">
    <source>
        <dbReference type="ARBA" id="ARBA00023125"/>
    </source>
</evidence>
<dbReference type="GO" id="GO:0003677">
    <property type="term" value="F:DNA binding"/>
    <property type="evidence" value="ECO:0007669"/>
    <property type="project" value="UniProtKB-KW"/>
</dbReference>
<dbReference type="SMART" id="SM00857">
    <property type="entry name" value="Resolvase"/>
    <property type="match status" value="1"/>
</dbReference>
<dbReference type="AlphaFoldDB" id="A0A6N3I213"/>
<gene>
    <name evidence="4" type="ORF">CHLFYP18_04071</name>
</gene>
<dbReference type="InterPro" id="IPR006119">
    <property type="entry name" value="Resolv_N"/>
</dbReference>